<feature type="domain" description="Secretion system C-terminal sorting" evidence="1">
    <location>
        <begin position="1024"/>
        <end position="1095"/>
    </location>
</feature>
<dbReference type="AlphaFoldDB" id="A0A7K1TDP9"/>
<accession>A0A7K1TDP9</accession>
<dbReference type="NCBIfam" id="TIGR04183">
    <property type="entry name" value="Por_Secre_tail"/>
    <property type="match status" value="1"/>
</dbReference>
<evidence type="ECO:0000313" key="3">
    <source>
        <dbReference type="Proteomes" id="UP000441336"/>
    </source>
</evidence>
<organism evidence="2 3">
    <name type="scientific">Hymenobacter ginkgonis</name>
    <dbReference type="NCBI Taxonomy" id="2682976"/>
    <lineage>
        <taxon>Bacteria</taxon>
        <taxon>Pseudomonadati</taxon>
        <taxon>Bacteroidota</taxon>
        <taxon>Cytophagia</taxon>
        <taxon>Cytophagales</taxon>
        <taxon>Hymenobacteraceae</taxon>
        <taxon>Hymenobacter</taxon>
    </lineage>
</organism>
<dbReference type="Pfam" id="PF18962">
    <property type="entry name" value="Por_Secre_tail"/>
    <property type="match status" value="1"/>
</dbReference>
<gene>
    <name evidence="2" type="ORF">GO988_09350</name>
</gene>
<dbReference type="Proteomes" id="UP000441336">
    <property type="component" value="Unassembled WGS sequence"/>
</dbReference>
<dbReference type="InterPro" id="IPR036691">
    <property type="entry name" value="Endo/exonu/phosph_ase_sf"/>
</dbReference>
<sequence length="1100" mass="116129">MEIKLLASCQAALQPRLQEYLLAKAHGTNFFFLRPLRTALLNYSSCCGANCLRTTAFENIRLTLRLPPGGNFVLLNPPSLLRMIKRLLFLGFASSLCCATAQAQVTPAALTTSPYRQNFDVLATTGTTNAKTTLPAGWDFVETGTSALADNLYAADNGAANGGNTYSYGATNDTDRALGTLLSGSLTATIGAAFTNSTGAALPNPRIAYTGETWRIGGTTRADKLSFQYSLDATSLSTGTWVDATALDYSNTPVTTAVTGGVSTPIQTATITGTLTGVTIPVGATVWIRWNDFNAAGSDDGMAVDDFSLSWGAVAPTTSLALSTSALVFGGQNISTTSAAQTYSLTGTQLTGDVTVTATGPFTVSKDNTAFSTTLTLTTAELSAAKTLYVKFSPTASGTATGSITHTSAGAASAVLALTGTGVDPTQTTFNFNTCTNGLSDGWLQYSVTGPQTWGCTTFGRDPAAPTGTAAAPNGVQINGYSGGNIENEDWFISPGFNLSTYTYPLFSFWSRTAFSGPGLKLRVSTNYSGSGAPSAATWTDLNVRFPENGSDIWTESPNFNLAAYKGTKVYLAFVYTSSTSEAARWTLDDISLTNSATPPAPTLFANVKQVAFGYQAINTNGDRTLSVSANDLTGDITLTSSNAAFTLSKDGTTFASTLTLTRAEANGTAKTVTVRFRPTQASTSITGTITATTPGAAASTTVAVAGDTYDPAKTLEVVNWNMEWFGSPDPTLGPTNKDLQKTNATTVLTFLKADVYALEEVVDTVRLKAVVAQLSTNLGVPYAYKISQYGSYADNPQDVADYVSAQKLTFIYRTDMVKNPAFLGLLRCSEADNCPAFRPWASGRFPYLMSADVTLDGVTKRVNFIVIHAKANSTATSADDYARRATGATLLKNLLDTSYANGNTLIVGDYNDVLNGTIATGVTPAVSSYSVFLNDANYVPISLPLAQAGLRSTASYPTVIDNVIANKNMAQYYINGTASVRTDAAALIANYASTTSDHYPIFTRYSFANVLATKTARTASLGLYPNPVTNAVRFEVPETGANLTLDVHTVDGRLVLRGTGSVEQLNQQLNQRVAGLSSGLYLIRVVGTQQTYTDRFEKQ</sequence>
<dbReference type="EMBL" id="WQKZ01000002">
    <property type="protein sequence ID" value="MVN76527.1"/>
    <property type="molecule type" value="Genomic_DNA"/>
</dbReference>
<proteinExistence type="predicted"/>
<dbReference type="Gene3D" id="3.60.10.10">
    <property type="entry name" value="Endonuclease/exonuclease/phosphatase"/>
    <property type="match status" value="1"/>
</dbReference>
<dbReference type="NCBIfam" id="NF038128">
    <property type="entry name" value="choice_anch_J"/>
    <property type="match status" value="1"/>
</dbReference>
<name>A0A7K1TDP9_9BACT</name>
<keyword evidence="3" id="KW-1185">Reference proteome</keyword>
<reference evidence="2 3" key="1">
    <citation type="submission" date="2019-12" db="EMBL/GenBank/DDBJ databases">
        <title>Hymenobacter sp. HMF4947 Genome sequencing and assembly.</title>
        <authorList>
            <person name="Kang H."/>
            <person name="Cha I."/>
            <person name="Kim H."/>
            <person name="Joh K."/>
        </authorList>
    </citation>
    <scope>NUCLEOTIDE SEQUENCE [LARGE SCALE GENOMIC DNA]</scope>
    <source>
        <strain evidence="2 3">HMF4947</strain>
    </source>
</reference>
<comment type="caution">
    <text evidence="2">The sequence shown here is derived from an EMBL/GenBank/DDBJ whole genome shotgun (WGS) entry which is preliminary data.</text>
</comment>
<evidence type="ECO:0000313" key="2">
    <source>
        <dbReference type="EMBL" id="MVN76527.1"/>
    </source>
</evidence>
<dbReference type="SUPFAM" id="SSF56219">
    <property type="entry name" value="DNase I-like"/>
    <property type="match status" value="1"/>
</dbReference>
<dbReference type="InterPro" id="IPR026444">
    <property type="entry name" value="Secre_tail"/>
</dbReference>
<evidence type="ECO:0000259" key="1">
    <source>
        <dbReference type="Pfam" id="PF18962"/>
    </source>
</evidence>
<protein>
    <submittedName>
        <fullName evidence="2">T9SS type A sorting domain-containing protein</fullName>
    </submittedName>
</protein>